<keyword evidence="11" id="KW-0206">Cytoskeleton</keyword>
<dbReference type="PANTHER" id="PTHR13667:SF5">
    <property type="entry name" value="WD REPEAT-CONTAINING AND PLANAR CELL POLARITY EFFECTOR PROTEIN FRITZ HOMOLOG"/>
    <property type="match status" value="1"/>
</dbReference>
<keyword evidence="10" id="KW-0472">Membrane</keyword>
<dbReference type="Pfam" id="PF11768">
    <property type="entry name" value="Frtz"/>
    <property type="match status" value="1"/>
</dbReference>
<evidence type="ECO:0000256" key="7">
    <source>
        <dbReference type="ARBA" id="ARBA00022737"/>
    </source>
</evidence>
<evidence type="ECO:0000256" key="6">
    <source>
        <dbReference type="ARBA" id="ARBA00022574"/>
    </source>
</evidence>
<dbReference type="GO" id="GO:0097541">
    <property type="term" value="C:axonemal basal plate"/>
    <property type="evidence" value="ECO:0007669"/>
    <property type="project" value="TreeGrafter"/>
</dbReference>
<dbReference type="GeneTree" id="ENSGT00390000016551"/>
<evidence type="ECO:0000256" key="11">
    <source>
        <dbReference type="ARBA" id="ARBA00023212"/>
    </source>
</evidence>
<dbReference type="PANTHER" id="PTHR13667">
    <property type="entry name" value="HOMOLOC-13"/>
    <property type="match status" value="1"/>
</dbReference>
<keyword evidence="8" id="KW-0970">Cilium biogenesis/degradation</keyword>
<dbReference type="Ensembl" id="ENSLAFT00000035337.1">
    <property type="protein sequence ID" value="ENSLAFP00000029486.1"/>
    <property type="gene ID" value="ENSLAFG00000025584.1"/>
</dbReference>
<proteinExistence type="inferred from homology"/>
<keyword evidence="7" id="KW-0677">Repeat</keyword>
<dbReference type="GO" id="GO:0005886">
    <property type="term" value="C:plasma membrane"/>
    <property type="evidence" value="ECO:0007669"/>
    <property type="project" value="UniProtKB-SubCell"/>
</dbReference>
<evidence type="ECO:0000256" key="1">
    <source>
        <dbReference type="ARBA" id="ARBA00004236"/>
    </source>
</evidence>
<keyword evidence="5" id="KW-0963">Cytoplasm</keyword>
<evidence type="ECO:0000313" key="14">
    <source>
        <dbReference type="Proteomes" id="UP000007646"/>
    </source>
</evidence>
<dbReference type="Proteomes" id="UP000007646">
    <property type="component" value="Unassembled WGS sequence"/>
</dbReference>
<keyword evidence="12" id="KW-0966">Cell projection</keyword>
<dbReference type="AlphaFoldDB" id="G3UNS7"/>
<comment type="similarity">
    <text evidence="3">Belongs to the WD repeat fritz family.</text>
</comment>
<organism evidence="13 14">
    <name type="scientific">Loxodonta africana</name>
    <name type="common">African elephant</name>
    <dbReference type="NCBI Taxonomy" id="9785"/>
    <lineage>
        <taxon>Eukaryota</taxon>
        <taxon>Metazoa</taxon>
        <taxon>Chordata</taxon>
        <taxon>Craniata</taxon>
        <taxon>Vertebrata</taxon>
        <taxon>Euteleostomi</taxon>
        <taxon>Mammalia</taxon>
        <taxon>Eutheria</taxon>
        <taxon>Afrotheria</taxon>
        <taxon>Proboscidea</taxon>
        <taxon>Elephantidae</taxon>
        <taxon>Loxodonta</taxon>
    </lineage>
</organism>
<evidence type="ECO:0000313" key="13">
    <source>
        <dbReference type="Ensembl" id="ENSLAFP00000029486.1"/>
    </source>
</evidence>
<sequence length="98" mass="11581">MNWNTLGHQCFVSMSAIVNHLLRQKLTPEREAQLEASLGTFYAPTRPLLETTVLEYRDQISKYARRFFHHLLRQKRRGRAFRLVRVYGAVLFCGYSYS</sequence>
<dbReference type="GO" id="GO:0044782">
    <property type="term" value="P:cilium organization"/>
    <property type="evidence" value="ECO:0007669"/>
    <property type="project" value="TreeGrafter"/>
</dbReference>
<evidence type="ECO:0000256" key="4">
    <source>
        <dbReference type="ARBA" id="ARBA00022475"/>
    </source>
</evidence>
<name>G3UNS7_LOXAF</name>
<dbReference type="HOGENOM" id="CLU_182656_0_0_1"/>
<keyword evidence="9" id="KW-0969">Cilium</keyword>
<evidence type="ECO:0000256" key="5">
    <source>
        <dbReference type="ARBA" id="ARBA00022490"/>
    </source>
</evidence>
<evidence type="ECO:0000256" key="2">
    <source>
        <dbReference type="ARBA" id="ARBA00004430"/>
    </source>
</evidence>
<evidence type="ECO:0000256" key="9">
    <source>
        <dbReference type="ARBA" id="ARBA00023069"/>
    </source>
</evidence>
<accession>G3UNS7</accession>
<dbReference type="GO" id="GO:0045184">
    <property type="term" value="P:establishment of protein localization"/>
    <property type="evidence" value="ECO:0007669"/>
    <property type="project" value="TreeGrafter"/>
</dbReference>
<keyword evidence="6" id="KW-0853">WD repeat</keyword>
<evidence type="ECO:0000256" key="8">
    <source>
        <dbReference type="ARBA" id="ARBA00022794"/>
    </source>
</evidence>
<dbReference type="GO" id="GO:0007399">
    <property type="term" value="P:nervous system development"/>
    <property type="evidence" value="ECO:0007669"/>
    <property type="project" value="TreeGrafter"/>
</dbReference>
<dbReference type="InterPro" id="IPR024511">
    <property type="entry name" value="Frtz"/>
</dbReference>
<keyword evidence="14" id="KW-1185">Reference proteome</keyword>
<reference evidence="13" key="2">
    <citation type="submission" date="2025-08" db="UniProtKB">
        <authorList>
            <consortium name="Ensembl"/>
        </authorList>
    </citation>
    <scope>IDENTIFICATION</scope>
    <source>
        <strain evidence="13">Isolate ISIS603380</strain>
    </source>
</reference>
<evidence type="ECO:0000256" key="12">
    <source>
        <dbReference type="ARBA" id="ARBA00023273"/>
    </source>
</evidence>
<protein>
    <submittedName>
        <fullName evidence="13">Uncharacterized protein</fullName>
    </submittedName>
</protein>
<reference evidence="13" key="3">
    <citation type="submission" date="2025-09" db="UniProtKB">
        <authorList>
            <consortium name="Ensembl"/>
        </authorList>
    </citation>
    <scope>IDENTIFICATION</scope>
    <source>
        <strain evidence="13">Isolate ISIS603380</strain>
    </source>
</reference>
<dbReference type="InParanoid" id="G3UNS7"/>
<reference evidence="13 14" key="1">
    <citation type="submission" date="2009-06" db="EMBL/GenBank/DDBJ databases">
        <title>The Genome Sequence of Loxodonta africana (African elephant).</title>
        <authorList>
            <person name="Di Palma F."/>
            <person name="Heiman D."/>
            <person name="Young S."/>
            <person name="Johnson J."/>
            <person name="Lander E.S."/>
            <person name="Lindblad-Toh K."/>
        </authorList>
    </citation>
    <scope>NUCLEOTIDE SEQUENCE [LARGE SCALE GENOMIC DNA]</scope>
    <source>
        <strain evidence="13 14">Isolate ISIS603380</strain>
    </source>
</reference>
<evidence type="ECO:0000256" key="3">
    <source>
        <dbReference type="ARBA" id="ARBA00006059"/>
    </source>
</evidence>
<dbReference type="eggNOG" id="ENOG502QR8Y">
    <property type="taxonomic scope" value="Eukaryota"/>
</dbReference>
<evidence type="ECO:0000256" key="10">
    <source>
        <dbReference type="ARBA" id="ARBA00023136"/>
    </source>
</evidence>
<keyword evidence="4" id="KW-1003">Cell membrane</keyword>
<dbReference type="STRING" id="9785.ENSLAFP00000029486"/>
<comment type="subcellular location">
    <subcellularLocation>
        <location evidence="1">Cell membrane</location>
    </subcellularLocation>
    <subcellularLocation>
        <location evidence="2">Cytoplasm</location>
        <location evidence="2">Cytoskeleton</location>
        <location evidence="2">Cilium axoneme</location>
    </subcellularLocation>
</comment>